<sequence length="78" mass="8630">MHFRGCYGILEDSCQDGSCKDNCACKEKGCNDCTSKAMDEERPRRPLGARVSAALEACFPVAFCVTFFVTIVLFHCLL</sequence>
<evidence type="ECO:0000313" key="2">
    <source>
        <dbReference type="Proteomes" id="UP001064048"/>
    </source>
</evidence>
<organism evidence="1 2">
    <name type="scientific">Choristoneura fumiferana</name>
    <name type="common">Spruce budworm moth</name>
    <name type="synonym">Archips fumiferana</name>
    <dbReference type="NCBI Taxonomy" id="7141"/>
    <lineage>
        <taxon>Eukaryota</taxon>
        <taxon>Metazoa</taxon>
        <taxon>Ecdysozoa</taxon>
        <taxon>Arthropoda</taxon>
        <taxon>Hexapoda</taxon>
        <taxon>Insecta</taxon>
        <taxon>Pterygota</taxon>
        <taxon>Neoptera</taxon>
        <taxon>Endopterygota</taxon>
        <taxon>Lepidoptera</taxon>
        <taxon>Glossata</taxon>
        <taxon>Ditrysia</taxon>
        <taxon>Tortricoidea</taxon>
        <taxon>Tortricidae</taxon>
        <taxon>Tortricinae</taxon>
        <taxon>Choristoneura</taxon>
    </lineage>
</organism>
<protein>
    <submittedName>
        <fullName evidence="1">Uncharacterized protein</fullName>
    </submittedName>
</protein>
<reference evidence="1 2" key="1">
    <citation type="journal article" date="2022" name="Genome Biol. Evol.">
        <title>The Spruce Budworm Genome: Reconstructing the Evolutionary History of Antifreeze Proteins.</title>
        <authorList>
            <person name="Beliveau C."/>
            <person name="Gagne P."/>
            <person name="Picq S."/>
            <person name="Vernygora O."/>
            <person name="Keeling C.I."/>
            <person name="Pinkney K."/>
            <person name="Doucet D."/>
            <person name="Wen F."/>
            <person name="Johnston J.S."/>
            <person name="Maaroufi H."/>
            <person name="Boyle B."/>
            <person name="Laroche J."/>
            <person name="Dewar K."/>
            <person name="Juretic N."/>
            <person name="Blackburn G."/>
            <person name="Nisole A."/>
            <person name="Brunet B."/>
            <person name="Brandao M."/>
            <person name="Lumley L."/>
            <person name="Duan J."/>
            <person name="Quan G."/>
            <person name="Lucarotti C.J."/>
            <person name="Roe A.D."/>
            <person name="Sperling F.A.H."/>
            <person name="Levesque R.C."/>
            <person name="Cusson M."/>
        </authorList>
    </citation>
    <scope>NUCLEOTIDE SEQUENCE [LARGE SCALE GENOMIC DNA]</scope>
    <source>
        <strain evidence="1">Glfc:IPQL:Cfum</strain>
    </source>
</reference>
<proteinExistence type="predicted"/>
<evidence type="ECO:0000313" key="1">
    <source>
        <dbReference type="EMBL" id="KAI8441045.1"/>
    </source>
</evidence>
<gene>
    <name evidence="1" type="ORF">MSG28_009316</name>
</gene>
<keyword evidence="2" id="KW-1185">Reference proteome</keyword>
<dbReference type="EMBL" id="CM046115">
    <property type="protein sequence ID" value="KAI8441045.1"/>
    <property type="molecule type" value="Genomic_DNA"/>
</dbReference>
<comment type="caution">
    <text evidence="1">The sequence shown here is derived from an EMBL/GenBank/DDBJ whole genome shotgun (WGS) entry which is preliminary data.</text>
</comment>
<dbReference type="Proteomes" id="UP001064048">
    <property type="component" value="Chromosome 15"/>
</dbReference>
<accession>A0ACC0KXL8</accession>
<name>A0ACC0KXL8_CHOFU</name>